<dbReference type="Proteomes" id="UP000037395">
    <property type="component" value="Unassembled WGS sequence"/>
</dbReference>
<keyword evidence="5" id="KW-1185">Reference proteome</keyword>
<reference evidence="3" key="1">
    <citation type="journal article" date="2014" name="Int. J. Syst. Evol. Microbiol.">
        <title>Complete genome sequence of Corynebacterium casei LMG S-19264T (=DSM 44701T), isolated from a smear-ripened cheese.</title>
        <authorList>
            <consortium name="US DOE Joint Genome Institute (JGI-PGF)"/>
            <person name="Walter F."/>
            <person name="Albersmeier A."/>
            <person name="Kalinowski J."/>
            <person name="Ruckert C."/>
        </authorList>
    </citation>
    <scope>NUCLEOTIDE SEQUENCE</scope>
    <source>
        <strain evidence="3">JCM 4434</strain>
    </source>
</reference>
<evidence type="ECO:0000256" key="2">
    <source>
        <dbReference type="SAM" id="Phobius"/>
    </source>
</evidence>
<evidence type="ECO:0000313" key="3">
    <source>
        <dbReference type="EMBL" id="GGU66658.1"/>
    </source>
</evidence>
<protein>
    <submittedName>
        <fullName evidence="4">Uncharacterized protein</fullName>
    </submittedName>
</protein>
<evidence type="ECO:0000256" key="1">
    <source>
        <dbReference type="SAM" id="MobiDB-lite"/>
    </source>
</evidence>
<feature type="region of interest" description="Disordered" evidence="1">
    <location>
        <begin position="56"/>
        <end position="107"/>
    </location>
</feature>
<dbReference type="RefSeq" id="WP_050366664.1">
    <property type="nucleotide sequence ID" value="NZ_BMUB01000003.1"/>
</dbReference>
<feature type="transmembrane region" description="Helical" evidence="2">
    <location>
        <begin position="33"/>
        <end position="54"/>
    </location>
</feature>
<dbReference type="EMBL" id="JPRF03000033">
    <property type="protein sequence ID" value="OEV35502.1"/>
    <property type="molecule type" value="Genomic_DNA"/>
</dbReference>
<feature type="compositionally biased region" description="Low complexity" evidence="1">
    <location>
        <begin position="56"/>
        <end position="76"/>
    </location>
</feature>
<dbReference type="OrthoDB" id="3872460at2"/>
<comment type="caution">
    <text evidence="4">The sequence shown here is derived from an EMBL/GenBank/DDBJ whole genome shotgun (WGS) entry which is preliminary data.</text>
</comment>
<feature type="compositionally biased region" description="Gly residues" evidence="1">
    <location>
        <begin position="77"/>
        <end position="105"/>
    </location>
</feature>
<evidence type="ECO:0000313" key="5">
    <source>
        <dbReference type="Proteomes" id="UP000037395"/>
    </source>
</evidence>
<dbReference type="AlphaFoldDB" id="A0A1E7N4A5"/>
<sequence>MEHDEQVALLSTPPDARDVSAELAAPPRRKLPWLSLVLAGGVIATGAFAGGVWYQQGQGTSSGKSSSPRAASAGAPATGGGYGQGAGGRRGGQGQGQGQGQGGFTRGTVKAVDGSTVYLTDANGNTVKVTTGDSTKVQLNKEGKVADLQPGQSVTVVGTPDANGGYNASQLVEGSAGGGFGGGGFGGGNRNPSGG</sequence>
<keyword evidence="2" id="KW-1133">Transmembrane helix</keyword>
<evidence type="ECO:0000313" key="4">
    <source>
        <dbReference type="EMBL" id="OEV35502.1"/>
    </source>
</evidence>
<accession>A0A1E7N4A5</accession>
<gene>
    <name evidence="3" type="ORF">GCM10010502_17150</name>
    <name evidence="4" type="ORF">HS99_0031890</name>
</gene>
<name>A0A1E7N4A5_KITAU</name>
<reference evidence="4" key="3">
    <citation type="submission" date="2016-08" db="EMBL/GenBank/DDBJ databases">
        <title>Sequencing, Assembly and Comparative Genomics of S. aureofaciens ATCC 10762.</title>
        <authorList>
            <person name="Gradnigo J.S."/>
            <person name="Johnson N."/>
            <person name="Somerville G.A."/>
        </authorList>
    </citation>
    <scope>NUCLEOTIDE SEQUENCE [LARGE SCALE GENOMIC DNA]</scope>
    <source>
        <strain evidence="4">ATCC 10762</strain>
    </source>
</reference>
<dbReference type="EMBL" id="BMUB01000003">
    <property type="protein sequence ID" value="GGU66658.1"/>
    <property type="molecule type" value="Genomic_DNA"/>
</dbReference>
<keyword evidence="2" id="KW-0472">Membrane</keyword>
<dbReference type="KEGG" id="kau:B6264_11080"/>
<feature type="region of interest" description="Disordered" evidence="1">
    <location>
        <begin position="175"/>
        <end position="195"/>
    </location>
</feature>
<dbReference type="Proteomes" id="UP000610124">
    <property type="component" value="Unassembled WGS sequence"/>
</dbReference>
<reference evidence="3" key="5">
    <citation type="submission" date="2020-09" db="EMBL/GenBank/DDBJ databases">
        <authorList>
            <person name="Sun Q."/>
            <person name="Ohkuma M."/>
        </authorList>
    </citation>
    <scope>NUCLEOTIDE SEQUENCE</scope>
    <source>
        <strain evidence="3">JCM 4434</strain>
    </source>
</reference>
<organism evidence="4 5">
    <name type="scientific">Kitasatospora aureofaciens</name>
    <name type="common">Streptomyces aureofaciens</name>
    <dbReference type="NCBI Taxonomy" id="1894"/>
    <lineage>
        <taxon>Bacteria</taxon>
        <taxon>Bacillati</taxon>
        <taxon>Actinomycetota</taxon>
        <taxon>Actinomycetes</taxon>
        <taxon>Kitasatosporales</taxon>
        <taxon>Streptomycetaceae</taxon>
        <taxon>Kitasatospora</taxon>
    </lineage>
</organism>
<proteinExistence type="predicted"/>
<feature type="region of interest" description="Disordered" evidence="1">
    <location>
        <begin position="1"/>
        <end position="20"/>
    </location>
</feature>
<dbReference type="GeneID" id="97484875"/>
<reference evidence="5" key="4">
    <citation type="submission" date="2016-08" db="EMBL/GenBank/DDBJ databases">
        <title>Sequencing, assembly and comparative genomics of S. aureofaciens ATCC 10762.</title>
        <authorList>
            <person name="Gradnigo J.S."/>
            <person name="Johnson N."/>
            <person name="Somerville G.A."/>
        </authorList>
    </citation>
    <scope>NUCLEOTIDE SEQUENCE [LARGE SCALE GENOMIC DNA]</scope>
    <source>
        <strain evidence="5">ATCC 10762 / DSM 40127 / CCM 3239 / JCM 4008 / LMG 5968 / NBRC 12843 / NCIMB 8234 / A-377</strain>
    </source>
</reference>
<keyword evidence="2" id="KW-0812">Transmembrane</keyword>
<accession>A0A8H9HH79</accession>
<reference evidence="4 5" key="2">
    <citation type="submission" date="2014-07" db="EMBL/GenBank/DDBJ databases">
        <authorList>
            <person name="Zhang J.E."/>
            <person name="Yang H."/>
            <person name="Guo J."/>
            <person name="Deng Z."/>
            <person name="Luo H."/>
            <person name="Luo M."/>
            <person name="Zhao B."/>
        </authorList>
    </citation>
    <scope>NUCLEOTIDE SEQUENCE [LARGE SCALE GENOMIC DNA]</scope>
    <source>
        <strain evidence="4">ATCC 10762</strain>
        <strain evidence="5">ATCC 10762 / DSM 40127 / CCM 3239 / JCM 4008 / LMG 5968 / NBRC 12843 / NCIMB 8234 / A-377</strain>
    </source>
</reference>